<organism evidence="7 8">
    <name type="scientific">Roseisolibacter agri</name>
    <dbReference type="NCBI Taxonomy" id="2014610"/>
    <lineage>
        <taxon>Bacteria</taxon>
        <taxon>Pseudomonadati</taxon>
        <taxon>Gemmatimonadota</taxon>
        <taxon>Gemmatimonadia</taxon>
        <taxon>Gemmatimonadales</taxon>
        <taxon>Gemmatimonadaceae</taxon>
        <taxon>Roseisolibacter</taxon>
    </lineage>
</organism>
<evidence type="ECO:0000256" key="4">
    <source>
        <dbReference type="ARBA" id="ARBA00022679"/>
    </source>
</evidence>
<evidence type="ECO:0000313" key="7">
    <source>
        <dbReference type="EMBL" id="GLC25646.1"/>
    </source>
</evidence>
<evidence type="ECO:0000256" key="1">
    <source>
        <dbReference type="ARBA" id="ARBA00004236"/>
    </source>
</evidence>
<evidence type="ECO:0000256" key="3">
    <source>
        <dbReference type="ARBA" id="ARBA00022676"/>
    </source>
</evidence>
<dbReference type="GO" id="GO:0005886">
    <property type="term" value="C:plasma membrane"/>
    <property type="evidence" value="ECO:0007669"/>
    <property type="project" value="UniProtKB-SubCell"/>
</dbReference>
<keyword evidence="2" id="KW-1003">Cell membrane</keyword>
<evidence type="ECO:0000313" key="8">
    <source>
        <dbReference type="Proteomes" id="UP001161325"/>
    </source>
</evidence>
<name>A0AA37V6Q4_9BACT</name>
<proteinExistence type="predicted"/>
<dbReference type="SUPFAM" id="SSF53448">
    <property type="entry name" value="Nucleotide-diphospho-sugar transferases"/>
    <property type="match status" value="1"/>
</dbReference>
<comment type="subcellular location">
    <subcellularLocation>
        <location evidence="1">Cell membrane</location>
    </subcellularLocation>
</comment>
<dbReference type="CDD" id="cd00761">
    <property type="entry name" value="Glyco_tranf_GTA_type"/>
    <property type="match status" value="1"/>
</dbReference>
<protein>
    <submittedName>
        <fullName evidence="7">Glycosyl transferase</fullName>
    </submittedName>
</protein>
<dbReference type="PANTHER" id="PTHR43646:SF2">
    <property type="entry name" value="GLYCOSYLTRANSFERASE 2-LIKE DOMAIN-CONTAINING PROTEIN"/>
    <property type="match status" value="1"/>
</dbReference>
<dbReference type="Gene3D" id="3.90.550.10">
    <property type="entry name" value="Spore Coat Polysaccharide Biosynthesis Protein SpsA, Chain A"/>
    <property type="match status" value="1"/>
</dbReference>
<comment type="caution">
    <text evidence="7">The sequence shown here is derived from an EMBL/GenBank/DDBJ whole genome shotgun (WGS) entry which is preliminary data.</text>
</comment>
<keyword evidence="5" id="KW-0472">Membrane</keyword>
<dbReference type="Pfam" id="PF00535">
    <property type="entry name" value="Glycos_transf_2"/>
    <property type="match status" value="1"/>
</dbReference>
<dbReference type="RefSeq" id="WP_284350103.1">
    <property type="nucleotide sequence ID" value="NZ_BRXS01000003.1"/>
</dbReference>
<dbReference type="PANTHER" id="PTHR43646">
    <property type="entry name" value="GLYCOSYLTRANSFERASE"/>
    <property type="match status" value="1"/>
</dbReference>
<evidence type="ECO:0000256" key="5">
    <source>
        <dbReference type="ARBA" id="ARBA00023136"/>
    </source>
</evidence>
<feature type="domain" description="Glycosyltransferase 2-like" evidence="6">
    <location>
        <begin position="13"/>
        <end position="160"/>
    </location>
</feature>
<dbReference type="EMBL" id="BRXS01000003">
    <property type="protein sequence ID" value="GLC25646.1"/>
    <property type="molecule type" value="Genomic_DNA"/>
</dbReference>
<dbReference type="GO" id="GO:0016757">
    <property type="term" value="F:glycosyltransferase activity"/>
    <property type="evidence" value="ECO:0007669"/>
    <property type="project" value="UniProtKB-KW"/>
</dbReference>
<gene>
    <name evidence="7" type="ORF">rosag_21590</name>
</gene>
<dbReference type="InterPro" id="IPR029044">
    <property type="entry name" value="Nucleotide-diphossugar_trans"/>
</dbReference>
<dbReference type="Proteomes" id="UP001161325">
    <property type="component" value="Unassembled WGS sequence"/>
</dbReference>
<keyword evidence="4 7" id="KW-0808">Transferase</keyword>
<reference evidence="7" key="1">
    <citation type="submission" date="2022-08" db="EMBL/GenBank/DDBJ databases">
        <title>Draft genome sequencing of Roseisolibacter agri AW1220.</title>
        <authorList>
            <person name="Tobiishi Y."/>
            <person name="Tonouchi A."/>
        </authorList>
    </citation>
    <scope>NUCLEOTIDE SEQUENCE</scope>
    <source>
        <strain evidence="7">AW1220</strain>
    </source>
</reference>
<keyword evidence="3" id="KW-0328">Glycosyltransferase</keyword>
<dbReference type="InterPro" id="IPR001173">
    <property type="entry name" value="Glyco_trans_2-like"/>
</dbReference>
<keyword evidence="8" id="KW-1185">Reference proteome</keyword>
<evidence type="ECO:0000259" key="6">
    <source>
        <dbReference type="Pfam" id="PF00535"/>
    </source>
</evidence>
<accession>A0AA37V6Q4</accession>
<dbReference type="AlphaFoldDB" id="A0AA37V6Q4"/>
<sequence>MSDATDAPHALFVVVPYHDEARGMAATLRALAAQTDRAFTLVLVDNASTDDGPAIAARFAASCAAAPDGLPRVHLVHEPRKGTGAASDTGFRHAIAHGARWIARTDADCIPAPDWVRALRRALDDDGLEFVAGKIRPRRDEGPLSWRARAALAAMLFVAERYGRLHRRGPQFRYPYIMAAGNNLAIGAALYERAGGFPRTAIEEAHEDRALSEVVRTLTDRAAVRRDVVVYNSVRRVRAYGYLNTLRWYRNHGYRPATVDVR</sequence>
<evidence type="ECO:0000256" key="2">
    <source>
        <dbReference type="ARBA" id="ARBA00022475"/>
    </source>
</evidence>